<dbReference type="Pfam" id="PF00852">
    <property type="entry name" value="Glyco_transf_10"/>
    <property type="match status" value="1"/>
</dbReference>
<dbReference type="InterPro" id="IPR038577">
    <property type="entry name" value="GT10-like_C_sf"/>
</dbReference>
<comment type="similarity">
    <text evidence="3 12">Belongs to the glycosyltransferase 10 family.</text>
</comment>
<keyword evidence="8" id="KW-1133">Transmembrane helix</keyword>
<dbReference type="Gene3D" id="3.40.50.11660">
    <property type="entry name" value="Glycosyl transferase family 10, C-terminal domain"/>
    <property type="match status" value="1"/>
</dbReference>
<dbReference type="GO" id="GO:0008417">
    <property type="term" value="F:fucosyltransferase activity"/>
    <property type="evidence" value="ECO:0007669"/>
    <property type="project" value="InterPro"/>
</dbReference>
<dbReference type="InterPro" id="IPR031481">
    <property type="entry name" value="Glyco_tran_10_N"/>
</dbReference>
<name>A0A3P6SDE7_LITSI</name>
<gene>
    <name evidence="15" type="ORF">NLS_LOCUS98</name>
</gene>
<evidence type="ECO:0000256" key="10">
    <source>
        <dbReference type="ARBA" id="ARBA00023136"/>
    </source>
</evidence>
<keyword evidence="10" id="KW-0472">Membrane</keyword>
<dbReference type="Pfam" id="PF17039">
    <property type="entry name" value="Glyco_tran_10_N"/>
    <property type="match status" value="1"/>
</dbReference>
<dbReference type="UniPathway" id="UPA00378"/>
<dbReference type="PANTHER" id="PTHR48438">
    <property type="entry name" value="ALPHA-(1,3)-FUCOSYLTRANSFERASE C-RELATED"/>
    <property type="match status" value="1"/>
</dbReference>
<dbReference type="GO" id="GO:0032580">
    <property type="term" value="C:Golgi cisterna membrane"/>
    <property type="evidence" value="ECO:0007669"/>
    <property type="project" value="UniProtKB-SubCell"/>
</dbReference>
<evidence type="ECO:0000256" key="1">
    <source>
        <dbReference type="ARBA" id="ARBA00004447"/>
    </source>
</evidence>
<keyword evidence="9 12" id="KW-0333">Golgi apparatus</keyword>
<dbReference type="FunFam" id="3.40.50.11660:FF:000002">
    <property type="entry name" value="Alpha-(1,3)-fucosyltransferase"/>
    <property type="match status" value="1"/>
</dbReference>
<evidence type="ECO:0000256" key="12">
    <source>
        <dbReference type="RuleBase" id="RU003832"/>
    </source>
</evidence>
<dbReference type="AlphaFoldDB" id="A0A3P6SDE7"/>
<accession>A0A3P6SDE7</accession>
<dbReference type="STRING" id="42156.A0A3P6SDE7"/>
<comment type="pathway">
    <text evidence="2">Protein modification; protein glycosylation.</text>
</comment>
<dbReference type="EMBL" id="UYRX01000002">
    <property type="protein sequence ID" value="VDK67383.1"/>
    <property type="molecule type" value="Genomic_DNA"/>
</dbReference>
<evidence type="ECO:0000256" key="9">
    <source>
        <dbReference type="ARBA" id="ARBA00023034"/>
    </source>
</evidence>
<feature type="domain" description="Fucosyltransferase N-terminal" evidence="14">
    <location>
        <begin position="17"/>
        <end position="131"/>
    </location>
</feature>
<evidence type="ECO:0000256" key="8">
    <source>
        <dbReference type="ARBA" id="ARBA00022989"/>
    </source>
</evidence>
<dbReference type="PANTHER" id="PTHR48438:SF1">
    <property type="entry name" value="ALPHA-(1,3)-FUCOSYLTRANSFERASE C-RELATED"/>
    <property type="match status" value="1"/>
</dbReference>
<organism evidence="15 16">
    <name type="scientific">Litomosoides sigmodontis</name>
    <name type="common">Filarial nematode worm</name>
    <dbReference type="NCBI Taxonomy" id="42156"/>
    <lineage>
        <taxon>Eukaryota</taxon>
        <taxon>Metazoa</taxon>
        <taxon>Ecdysozoa</taxon>
        <taxon>Nematoda</taxon>
        <taxon>Chromadorea</taxon>
        <taxon>Rhabditida</taxon>
        <taxon>Spirurina</taxon>
        <taxon>Spiruromorpha</taxon>
        <taxon>Filarioidea</taxon>
        <taxon>Onchocercidae</taxon>
        <taxon>Litomosoides</taxon>
    </lineage>
</organism>
<evidence type="ECO:0000256" key="4">
    <source>
        <dbReference type="ARBA" id="ARBA00022676"/>
    </source>
</evidence>
<sequence length="410" mass="48316">MVRSAVYSHEQQIVKVKQRLMLIWTTFFNKTPENRLELMNECPDLKDKCAITMDRSSIDSADAVIFHFMAGDFSLNDLPKKRSPSQRYVFLTMEAPPNYKLWRRDTLHAPRDFFNWTMTYRYDSDVPWVYGGYWISPEINKGLGFKPENLPYDEKTILKNKSSAIFWLVSNCNTISKRELAVEKLGKYIMVDKYGACANNPYKRDACKQAFECEKDLSAMNFFYIAIENTVCKNYVTEKYFDRYHLPSIPIVMRRKIYENLVPSRSFIPMDDFGSAQAMANYLIALMSNKTAYLEYFKWRRDGWVRAYQNTGYRFHFCKLCEALLEERPTKTYENVEEWFHGTAECEGSEFAEGWKEEFDFCMLCEALLEEQPTKTYENVEEWFHGTAECEGSEFAEGWKEEKLFIGKDG</sequence>
<evidence type="ECO:0000256" key="2">
    <source>
        <dbReference type="ARBA" id="ARBA00004922"/>
    </source>
</evidence>
<feature type="domain" description="Fucosyltransferase C-terminal" evidence="13">
    <location>
        <begin position="159"/>
        <end position="339"/>
    </location>
</feature>
<protein>
    <recommendedName>
        <fullName evidence="12">Fucosyltransferase</fullName>
        <ecNumber evidence="12">2.4.1.-</ecNumber>
    </recommendedName>
</protein>
<evidence type="ECO:0000259" key="13">
    <source>
        <dbReference type="Pfam" id="PF00852"/>
    </source>
</evidence>
<keyword evidence="7" id="KW-0735">Signal-anchor</keyword>
<proteinExistence type="inferred from homology"/>
<keyword evidence="6 12" id="KW-0812">Transmembrane</keyword>
<evidence type="ECO:0000256" key="7">
    <source>
        <dbReference type="ARBA" id="ARBA00022968"/>
    </source>
</evidence>
<comment type="subcellular location">
    <subcellularLocation>
        <location evidence="1 12">Golgi apparatus</location>
        <location evidence="1 12">Golgi stack membrane</location>
        <topology evidence="1 12">Single-pass type II membrane protein</topology>
    </subcellularLocation>
</comment>
<evidence type="ECO:0000259" key="14">
    <source>
        <dbReference type="Pfam" id="PF17039"/>
    </source>
</evidence>
<keyword evidence="11" id="KW-0325">Glycoprotein</keyword>
<dbReference type="Proteomes" id="UP000277928">
    <property type="component" value="Unassembled WGS sequence"/>
</dbReference>
<dbReference type="InterPro" id="IPR001503">
    <property type="entry name" value="Glyco_trans_10"/>
</dbReference>
<keyword evidence="16" id="KW-1185">Reference proteome</keyword>
<dbReference type="SUPFAM" id="SSF53756">
    <property type="entry name" value="UDP-Glycosyltransferase/glycogen phosphorylase"/>
    <property type="match status" value="1"/>
</dbReference>
<reference evidence="15 16" key="1">
    <citation type="submission" date="2018-08" db="EMBL/GenBank/DDBJ databases">
        <authorList>
            <person name="Laetsch R D."/>
            <person name="Stevens L."/>
            <person name="Kumar S."/>
            <person name="Blaxter L. M."/>
        </authorList>
    </citation>
    <scope>NUCLEOTIDE SEQUENCE [LARGE SCALE GENOMIC DNA]</scope>
</reference>
<dbReference type="OrthoDB" id="427096at2759"/>
<dbReference type="EC" id="2.4.1.-" evidence="12"/>
<evidence type="ECO:0000256" key="3">
    <source>
        <dbReference type="ARBA" id="ARBA00008919"/>
    </source>
</evidence>
<dbReference type="InterPro" id="IPR055270">
    <property type="entry name" value="Glyco_tran_10_C"/>
</dbReference>
<dbReference type="OMA" id="FWLVSNC"/>
<evidence type="ECO:0000256" key="5">
    <source>
        <dbReference type="ARBA" id="ARBA00022679"/>
    </source>
</evidence>
<evidence type="ECO:0000313" key="16">
    <source>
        <dbReference type="Proteomes" id="UP000277928"/>
    </source>
</evidence>
<keyword evidence="4 12" id="KW-0328">Glycosyltransferase</keyword>
<evidence type="ECO:0000313" key="15">
    <source>
        <dbReference type="EMBL" id="VDK67383.1"/>
    </source>
</evidence>
<evidence type="ECO:0000256" key="11">
    <source>
        <dbReference type="ARBA" id="ARBA00023180"/>
    </source>
</evidence>
<keyword evidence="5 12" id="KW-0808">Transferase</keyword>
<evidence type="ECO:0000256" key="6">
    <source>
        <dbReference type="ARBA" id="ARBA00022692"/>
    </source>
</evidence>